<dbReference type="Proteomes" id="UP000289808">
    <property type="component" value="Unassembled WGS sequence"/>
</dbReference>
<comment type="caution">
    <text evidence="2">The sequence shown here is derived from an EMBL/GenBank/DDBJ whole genome shotgun (WGS) entry which is preliminary data.</text>
</comment>
<evidence type="ECO:0000313" key="1">
    <source>
        <dbReference type="EMBL" id="MES5149273.1"/>
    </source>
</evidence>
<gene>
    <name evidence="1" type="ORF">ABVC42_04945</name>
    <name evidence="2" type="ORF">ERD32_02490</name>
</gene>
<proteinExistence type="predicted"/>
<dbReference type="Proteomes" id="UP001434419">
    <property type="component" value="Unassembled WGS sequence"/>
</dbReference>
<reference evidence="1" key="2">
    <citation type="submission" date="2024-06" db="EMBL/GenBank/DDBJ databases">
        <title>Vaginal Lactobacillus fatty acid response mechanisms reveal a metabolite-targeted strategy for bacterial vaginosis treatment.</title>
        <authorList>
            <person name="Zhu M."/>
            <person name="Blainey P.C."/>
            <person name="Bloom S.M."/>
            <person name="Kwon D.S."/>
        </authorList>
    </citation>
    <scope>NUCLEOTIDE SEQUENCE</scope>
    <source>
        <strain evidence="1">194_F1_1</strain>
    </source>
</reference>
<dbReference type="RefSeq" id="WP_005725743.1">
    <property type="nucleotide sequence ID" value="NZ_CP083392.1"/>
</dbReference>
<protein>
    <submittedName>
        <fullName evidence="2">DUF806 family protein</fullName>
    </submittedName>
</protein>
<dbReference type="AlphaFoldDB" id="A0A135ZFY6"/>
<dbReference type="Pfam" id="PF05657">
    <property type="entry name" value="DUF806"/>
    <property type="match status" value="1"/>
</dbReference>
<keyword evidence="4" id="KW-1185">Reference proteome</keyword>
<dbReference type="InterPro" id="IPR008524">
    <property type="entry name" value="DUF806"/>
</dbReference>
<sequence>MSTVAKQVVDLLNSSNLPKLHKAYSFAVGTSERTPRDSVDILVSEVNFDFTESGSNQYTEQIQRLAINVFYSKNTKVNMNEFEHSLMSFFVANGWQIVASFTGHTYDPNSGEPTISFQIKRREKWNFKV</sequence>
<name>A0A135ZFY6_9LACO</name>
<evidence type="ECO:0000313" key="4">
    <source>
        <dbReference type="Proteomes" id="UP001434419"/>
    </source>
</evidence>
<accession>A0A135ZFY6</accession>
<dbReference type="EMBL" id="JBETVU010000012">
    <property type="protein sequence ID" value="MES5149273.1"/>
    <property type="molecule type" value="Genomic_DNA"/>
</dbReference>
<organism evidence="2 3">
    <name type="scientific">Lactobacillus crispatus</name>
    <dbReference type="NCBI Taxonomy" id="47770"/>
    <lineage>
        <taxon>Bacteria</taxon>
        <taxon>Bacillati</taxon>
        <taxon>Bacillota</taxon>
        <taxon>Bacilli</taxon>
        <taxon>Lactobacillales</taxon>
        <taxon>Lactobacillaceae</taxon>
        <taxon>Lactobacillus</taxon>
    </lineage>
</organism>
<evidence type="ECO:0000313" key="2">
    <source>
        <dbReference type="EMBL" id="RXF59177.1"/>
    </source>
</evidence>
<reference evidence="2 3" key="1">
    <citation type="submission" date="2019-01" db="EMBL/GenBank/DDBJ databases">
        <title>The genome sequence of Lactobacillus crispatus L49.</title>
        <authorList>
            <person name="Zhong J."/>
            <person name="Zhang J."/>
        </authorList>
    </citation>
    <scope>NUCLEOTIDE SEQUENCE [LARGE SCALE GENOMIC DNA]</scope>
    <source>
        <strain evidence="2 3">L49</strain>
    </source>
</reference>
<dbReference type="EMBL" id="SCLX01000009">
    <property type="protein sequence ID" value="RXF59177.1"/>
    <property type="molecule type" value="Genomic_DNA"/>
</dbReference>
<evidence type="ECO:0000313" key="3">
    <source>
        <dbReference type="Proteomes" id="UP000289808"/>
    </source>
</evidence>